<keyword evidence="2" id="KW-1133">Transmembrane helix</keyword>
<feature type="region of interest" description="Disordered" evidence="1">
    <location>
        <begin position="108"/>
        <end position="136"/>
    </location>
</feature>
<dbReference type="InterPro" id="IPR036179">
    <property type="entry name" value="Ig-like_dom_sf"/>
</dbReference>
<dbReference type="InterPro" id="IPR013151">
    <property type="entry name" value="Immunoglobulin_dom"/>
</dbReference>
<protein>
    <recommendedName>
        <fullName evidence="3">Ig-like domain-containing protein</fullName>
    </recommendedName>
</protein>
<feature type="compositionally biased region" description="Low complexity" evidence="1">
    <location>
        <begin position="196"/>
        <end position="208"/>
    </location>
</feature>
<feature type="region of interest" description="Disordered" evidence="1">
    <location>
        <begin position="179"/>
        <end position="213"/>
    </location>
</feature>
<accession>E4Z6W2</accession>
<keyword evidence="2" id="KW-0472">Membrane</keyword>
<dbReference type="InterPro" id="IPR007110">
    <property type="entry name" value="Ig-like_dom"/>
</dbReference>
<feature type="non-terminal residue" evidence="4">
    <location>
        <position position="1"/>
    </location>
</feature>
<feature type="compositionally biased region" description="Polar residues" evidence="1">
    <location>
        <begin position="108"/>
        <end position="126"/>
    </location>
</feature>
<dbReference type="Proteomes" id="UP000011014">
    <property type="component" value="Unassembled WGS sequence"/>
</dbReference>
<dbReference type="InterPro" id="IPR013783">
    <property type="entry name" value="Ig-like_fold"/>
</dbReference>
<dbReference type="AlphaFoldDB" id="E4Z6W2"/>
<name>E4Z6W2_OIKDI</name>
<gene>
    <name evidence="4" type="ORF">GSOID_T00028039001</name>
</gene>
<feature type="compositionally biased region" description="Low complexity" evidence="1">
    <location>
        <begin position="11"/>
        <end position="22"/>
    </location>
</feature>
<feature type="region of interest" description="Disordered" evidence="1">
    <location>
        <begin position="1"/>
        <end position="23"/>
    </location>
</feature>
<dbReference type="PROSITE" id="PS50835">
    <property type="entry name" value="IG_LIKE"/>
    <property type="match status" value="1"/>
</dbReference>
<feature type="domain" description="Ig-like" evidence="3">
    <location>
        <begin position="1"/>
        <end position="84"/>
    </location>
</feature>
<keyword evidence="2" id="KW-0812">Transmembrane</keyword>
<feature type="transmembrane region" description="Helical" evidence="2">
    <location>
        <begin position="265"/>
        <end position="282"/>
    </location>
</feature>
<dbReference type="EMBL" id="FN658232">
    <property type="protein sequence ID" value="CBY43440.1"/>
    <property type="molecule type" value="Genomic_DNA"/>
</dbReference>
<proteinExistence type="predicted"/>
<evidence type="ECO:0000259" key="3">
    <source>
        <dbReference type="PROSITE" id="PS50835"/>
    </source>
</evidence>
<evidence type="ECO:0000256" key="2">
    <source>
        <dbReference type="SAM" id="Phobius"/>
    </source>
</evidence>
<dbReference type="Gene3D" id="2.60.40.10">
    <property type="entry name" value="Immunoglobulins"/>
    <property type="match status" value="1"/>
</dbReference>
<sequence length="372" mass="41478">REGSDIQLECNSRASNSNSGSNKKIKWFNPDGKAITLQSKNYKTRVQISGPSLSIKSLKIEDSGTWTCYNEDTDYVADTEFTVTPASGEVTTLYSTSTIRAVESVTSGPNAVLNPSQSSANTNSRPPSVIETAGKPIGPVTTGEPLRRTRIVIGLFIGLTLVCAIVLIIFYKKRRRKPSQNEWETRKLRPEEHQPGTSTGRASGAAASQHLTRSSIPSYKSEKAHFIKQRRSTQIPFATGNAREKCKGERHYSSLRGKSAKESFISLRLLVFTVIVCLIRSFRHIILLTFAYRNLCLFYMWVDVLSFKKCFYETSLRCVTNPSSPVKSTPNGVATLAHHVYRTRTLSKSEMDKNLTFLPQSIEKLPLQETAI</sequence>
<feature type="compositionally biased region" description="Basic and acidic residues" evidence="1">
    <location>
        <begin position="183"/>
        <end position="194"/>
    </location>
</feature>
<dbReference type="Pfam" id="PF00047">
    <property type="entry name" value="ig"/>
    <property type="match status" value="1"/>
</dbReference>
<reference evidence="4" key="1">
    <citation type="journal article" date="2010" name="Science">
        <title>Plasticity of animal genome architecture unmasked by rapid evolution of a pelagic tunicate.</title>
        <authorList>
            <person name="Denoeud F."/>
            <person name="Henriet S."/>
            <person name="Mungpakdee S."/>
            <person name="Aury J.M."/>
            <person name="Da Silva C."/>
            <person name="Brinkmann H."/>
            <person name="Mikhaleva J."/>
            <person name="Olsen L.C."/>
            <person name="Jubin C."/>
            <person name="Canestro C."/>
            <person name="Bouquet J.M."/>
            <person name="Danks G."/>
            <person name="Poulain J."/>
            <person name="Campsteijn C."/>
            <person name="Adamski M."/>
            <person name="Cross I."/>
            <person name="Yadetie F."/>
            <person name="Muffato M."/>
            <person name="Louis A."/>
            <person name="Butcher S."/>
            <person name="Tsagkogeorga G."/>
            <person name="Konrad A."/>
            <person name="Singh S."/>
            <person name="Jensen M.F."/>
            <person name="Cong E.H."/>
            <person name="Eikeseth-Otteraa H."/>
            <person name="Noel B."/>
            <person name="Anthouard V."/>
            <person name="Porcel B.M."/>
            <person name="Kachouri-Lafond R."/>
            <person name="Nishino A."/>
            <person name="Ugolini M."/>
            <person name="Chourrout P."/>
            <person name="Nishida H."/>
            <person name="Aasland R."/>
            <person name="Huzurbazar S."/>
            <person name="Westhof E."/>
            <person name="Delsuc F."/>
            <person name="Lehrach H."/>
            <person name="Reinhardt R."/>
            <person name="Weissenbach J."/>
            <person name="Roy S.W."/>
            <person name="Artiguenave F."/>
            <person name="Postlethwait J.H."/>
            <person name="Manak J.R."/>
            <person name="Thompson E.M."/>
            <person name="Jaillon O."/>
            <person name="Du Pasquier L."/>
            <person name="Boudinot P."/>
            <person name="Liberles D.A."/>
            <person name="Volff J.N."/>
            <person name="Philippe H."/>
            <person name="Lenhard B."/>
            <person name="Roest Crollius H."/>
            <person name="Wincker P."/>
            <person name="Chourrout D."/>
        </authorList>
    </citation>
    <scope>NUCLEOTIDE SEQUENCE [LARGE SCALE GENOMIC DNA]</scope>
</reference>
<dbReference type="SUPFAM" id="SSF48726">
    <property type="entry name" value="Immunoglobulin"/>
    <property type="match status" value="1"/>
</dbReference>
<feature type="transmembrane region" description="Helical" evidence="2">
    <location>
        <begin position="151"/>
        <end position="171"/>
    </location>
</feature>
<evidence type="ECO:0000313" key="4">
    <source>
        <dbReference type="EMBL" id="CBY43440.1"/>
    </source>
</evidence>
<evidence type="ECO:0000256" key="1">
    <source>
        <dbReference type="SAM" id="MobiDB-lite"/>
    </source>
</evidence>
<organism evidence="4">
    <name type="scientific">Oikopleura dioica</name>
    <name type="common">Tunicate</name>
    <dbReference type="NCBI Taxonomy" id="34765"/>
    <lineage>
        <taxon>Eukaryota</taxon>
        <taxon>Metazoa</taxon>
        <taxon>Chordata</taxon>
        <taxon>Tunicata</taxon>
        <taxon>Appendicularia</taxon>
        <taxon>Copelata</taxon>
        <taxon>Oikopleuridae</taxon>
        <taxon>Oikopleura</taxon>
    </lineage>
</organism>